<evidence type="ECO:0000313" key="3">
    <source>
        <dbReference type="EMBL" id="PSS20614.1"/>
    </source>
</evidence>
<reference evidence="3 4" key="1">
    <citation type="journal article" date="2018" name="New Phytol.">
        <title>Comparative genomics and transcriptomics depict ericoid mycorrhizal fungi as versatile saprotrophs and plant mutualists.</title>
        <authorList>
            <person name="Martino E."/>
            <person name="Morin E."/>
            <person name="Grelet G.A."/>
            <person name="Kuo A."/>
            <person name="Kohler A."/>
            <person name="Daghino S."/>
            <person name="Barry K.W."/>
            <person name="Cichocki N."/>
            <person name="Clum A."/>
            <person name="Dockter R.B."/>
            <person name="Hainaut M."/>
            <person name="Kuo R.C."/>
            <person name="LaButti K."/>
            <person name="Lindahl B.D."/>
            <person name="Lindquist E.A."/>
            <person name="Lipzen A."/>
            <person name="Khouja H.R."/>
            <person name="Magnuson J."/>
            <person name="Murat C."/>
            <person name="Ohm R.A."/>
            <person name="Singer S.W."/>
            <person name="Spatafora J.W."/>
            <person name="Wang M."/>
            <person name="Veneault-Fourrey C."/>
            <person name="Henrissat B."/>
            <person name="Grigoriev I.V."/>
            <person name="Martin F.M."/>
            <person name="Perotto S."/>
        </authorList>
    </citation>
    <scope>NUCLEOTIDE SEQUENCE [LARGE SCALE GENOMIC DNA]</scope>
    <source>
        <strain evidence="3 4">ATCC 22711</strain>
    </source>
</reference>
<dbReference type="AlphaFoldDB" id="A0A2T3B4P3"/>
<name>A0A2T3B4P3_AMORE</name>
<dbReference type="Proteomes" id="UP000241818">
    <property type="component" value="Unassembled WGS sequence"/>
</dbReference>
<sequence>MPVLSEPQHHAAQLSSPLYVFFAAILFLSLGTLLTRSQRRSSQTVPPPPPSPSSPSLLNEKQPLLPPSQTHSPPTSQYQPPLPLPPPLNNSIPPLPSSHPAFFDPSSAASADLPPRRRSYTKTTPTGTEVSGEILVAEGWRRHTRVFGGGVCIACQESERRLSA</sequence>
<evidence type="ECO:0000313" key="4">
    <source>
        <dbReference type="Proteomes" id="UP000241818"/>
    </source>
</evidence>
<keyword evidence="2" id="KW-0472">Membrane</keyword>
<evidence type="ECO:0000256" key="1">
    <source>
        <dbReference type="SAM" id="MobiDB-lite"/>
    </source>
</evidence>
<gene>
    <name evidence="3" type="ORF">M430DRAFT_27642</name>
</gene>
<keyword evidence="2" id="KW-1133">Transmembrane helix</keyword>
<accession>A0A2T3B4P3</accession>
<keyword evidence="2" id="KW-0812">Transmembrane</keyword>
<dbReference type="OrthoDB" id="3440059at2759"/>
<dbReference type="EMBL" id="KZ679010">
    <property type="protein sequence ID" value="PSS20614.1"/>
    <property type="molecule type" value="Genomic_DNA"/>
</dbReference>
<feature type="compositionally biased region" description="Low complexity" evidence="1">
    <location>
        <begin position="98"/>
        <end position="113"/>
    </location>
</feature>
<dbReference type="InParanoid" id="A0A2T3B4P3"/>
<proteinExistence type="predicted"/>
<dbReference type="GeneID" id="36573759"/>
<feature type="compositionally biased region" description="Pro residues" evidence="1">
    <location>
        <begin position="80"/>
        <end position="97"/>
    </location>
</feature>
<evidence type="ECO:0000256" key="2">
    <source>
        <dbReference type="SAM" id="Phobius"/>
    </source>
</evidence>
<feature type="region of interest" description="Disordered" evidence="1">
    <location>
        <begin position="39"/>
        <end position="126"/>
    </location>
</feature>
<keyword evidence="4" id="KW-1185">Reference proteome</keyword>
<organism evidence="3 4">
    <name type="scientific">Amorphotheca resinae ATCC 22711</name>
    <dbReference type="NCBI Taxonomy" id="857342"/>
    <lineage>
        <taxon>Eukaryota</taxon>
        <taxon>Fungi</taxon>
        <taxon>Dikarya</taxon>
        <taxon>Ascomycota</taxon>
        <taxon>Pezizomycotina</taxon>
        <taxon>Leotiomycetes</taxon>
        <taxon>Helotiales</taxon>
        <taxon>Amorphothecaceae</taxon>
        <taxon>Amorphotheca</taxon>
    </lineage>
</organism>
<dbReference type="RefSeq" id="XP_024721884.1">
    <property type="nucleotide sequence ID" value="XM_024865678.1"/>
</dbReference>
<protein>
    <submittedName>
        <fullName evidence="3">Uncharacterized protein</fullName>
    </submittedName>
</protein>
<feature type="compositionally biased region" description="Low complexity" evidence="1">
    <location>
        <begin position="67"/>
        <end position="79"/>
    </location>
</feature>
<feature type="transmembrane region" description="Helical" evidence="2">
    <location>
        <begin position="16"/>
        <end position="34"/>
    </location>
</feature>